<evidence type="ECO:0000256" key="8">
    <source>
        <dbReference type="ARBA" id="ARBA00077656"/>
    </source>
</evidence>
<feature type="domain" description="Peptidase A1" evidence="12">
    <location>
        <begin position="71"/>
        <end position="416"/>
    </location>
</feature>
<dbReference type="EMBL" id="QZWG01000008">
    <property type="protein sequence ID" value="RZB94506.1"/>
    <property type="molecule type" value="Genomic_DNA"/>
</dbReference>
<evidence type="ECO:0000256" key="10">
    <source>
        <dbReference type="RuleBase" id="RU000454"/>
    </source>
</evidence>
<sequence length="431" mass="47084">MKMGKVVMVVAVMVLFNMSSCSAWFGGNKHKSGRNSILPSEATSSRSRLLNPAGSSIVLPLYGNVYPVGFYNVTLNIGQPARPYFLDVDTGSDLTWLQCDAPCTHCSETPHPLYRPSNDFVPCRDPLCASLQPTEDYNCEHPDQCDYEINYADQYSTFGVLLNDVYLLNFTNGVQLKVRMALGCGYDQVFSPSSYHPLDGLLGLGRGKASLISQLNSQGLVRNVIGHCLSAQGGGYIFFGNAYDSARVTWTPISSVDSKHYSAGPAELVFGGRKTGVGSLTAVFDTGSSYTYFNSHAYQALLSWLKKELSGKPLKVAPDDQTLPLCWHGKRPFTSLREVRKYFKPVALGFTNGGRTKAQFEILPEAYLIISNLGNVCLGILNGSEVGLEELNLIGDISMQDKVMVFENEKQLIGWGPADCSRIPKSGDVSI</sequence>
<comment type="caution">
    <text evidence="13">The sequence shown here is derived from an EMBL/GenBank/DDBJ whole genome shotgun (WGS) entry which is preliminary data.</text>
</comment>
<feature type="active site" evidence="9">
    <location>
        <position position="285"/>
    </location>
</feature>
<dbReference type="Gramene" id="XM_028386642.1">
    <property type="protein sequence ID" value="XP_028242443.1"/>
    <property type="gene ID" value="LOC114420930"/>
</dbReference>
<keyword evidence="5 10" id="KW-0064">Aspartyl protease</keyword>
<dbReference type="PRINTS" id="PR00792">
    <property type="entry name" value="PEPSIN"/>
</dbReference>
<proteinExistence type="inferred from homology"/>
<gene>
    <name evidence="13" type="ORF">D0Y65_019192</name>
</gene>
<evidence type="ECO:0000313" key="14">
    <source>
        <dbReference type="Proteomes" id="UP000289340"/>
    </source>
</evidence>
<protein>
    <recommendedName>
        <fullName evidence="7">Aspartic proteinase Asp1</fullName>
    </recommendedName>
    <alternativeName>
        <fullName evidence="8">Nucellin-like protein</fullName>
    </alternativeName>
</protein>
<keyword evidence="3 11" id="KW-0732">Signal</keyword>
<organism evidence="13 14">
    <name type="scientific">Glycine soja</name>
    <name type="common">Wild soybean</name>
    <dbReference type="NCBI Taxonomy" id="3848"/>
    <lineage>
        <taxon>Eukaryota</taxon>
        <taxon>Viridiplantae</taxon>
        <taxon>Streptophyta</taxon>
        <taxon>Embryophyta</taxon>
        <taxon>Tracheophyta</taxon>
        <taxon>Spermatophyta</taxon>
        <taxon>Magnoliopsida</taxon>
        <taxon>eudicotyledons</taxon>
        <taxon>Gunneridae</taxon>
        <taxon>Pentapetalae</taxon>
        <taxon>rosids</taxon>
        <taxon>fabids</taxon>
        <taxon>Fabales</taxon>
        <taxon>Fabaceae</taxon>
        <taxon>Papilionoideae</taxon>
        <taxon>50 kb inversion clade</taxon>
        <taxon>NPAAA clade</taxon>
        <taxon>indigoferoid/millettioid clade</taxon>
        <taxon>Phaseoleae</taxon>
        <taxon>Glycine</taxon>
        <taxon>Glycine subgen. Soja</taxon>
    </lineage>
</organism>
<evidence type="ECO:0000256" key="5">
    <source>
        <dbReference type="ARBA" id="ARBA00022750"/>
    </source>
</evidence>
<dbReference type="SMR" id="A0A445J7Q8"/>
<comment type="similarity">
    <text evidence="1 10">Belongs to the peptidase A1 family.</text>
</comment>
<dbReference type="InterPro" id="IPR021109">
    <property type="entry name" value="Peptidase_aspartic_dom_sf"/>
</dbReference>
<dbReference type="GO" id="GO:0006508">
    <property type="term" value="P:proteolysis"/>
    <property type="evidence" value="ECO:0007669"/>
    <property type="project" value="UniProtKB-KW"/>
</dbReference>
<evidence type="ECO:0000256" key="3">
    <source>
        <dbReference type="ARBA" id="ARBA00022729"/>
    </source>
</evidence>
<keyword evidence="6 10" id="KW-0378">Hydrolase</keyword>
<dbReference type="InterPro" id="IPR033121">
    <property type="entry name" value="PEPTIDASE_A1"/>
</dbReference>
<evidence type="ECO:0000256" key="6">
    <source>
        <dbReference type="ARBA" id="ARBA00022801"/>
    </source>
</evidence>
<evidence type="ECO:0000256" key="7">
    <source>
        <dbReference type="ARBA" id="ARBA00068871"/>
    </source>
</evidence>
<keyword evidence="2 10" id="KW-0645">Protease</keyword>
<evidence type="ECO:0000256" key="4">
    <source>
        <dbReference type="ARBA" id="ARBA00022737"/>
    </source>
</evidence>
<dbReference type="FunFam" id="2.40.70.10:FF:000027">
    <property type="entry name" value="Aspartic proteinase Asp1 isoform A"/>
    <property type="match status" value="1"/>
</dbReference>
<feature type="signal peptide" evidence="11">
    <location>
        <begin position="1"/>
        <end position="23"/>
    </location>
</feature>
<evidence type="ECO:0000259" key="12">
    <source>
        <dbReference type="PROSITE" id="PS51767"/>
    </source>
</evidence>
<reference evidence="13 14" key="1">
    <citation type="submission" date="2018-09" db="EMBL/GenBank/DDBJ databases">
        <title>A high-quality reference genome of wild soybean provides a powerful tool to mine soybean genomes.</title>
        <authorList>
            <person name="Xie M."/>
            <person name="Chung C.Y.L."/>
            <person name="Li M.-W."/>
            <person name="Wong F.-L."/>
            <person name="Chan T.-F."/>
            <person name="Lam H.-M."/>
        </authorList>
    </citation>
    <scope>NUCLEOTIDE SEQUENCE [LARGE SCALE GENOMIC DNA]</scope>
    <source>
        <strain evidence="14">cv. W05</strain>
        <tissue evidence="13">Hypocotyl of etiolated seedlings</tissue>
    </source>
</reference>
<dbReference type="AlphaFoldDB" id="A0A445J7Q8"/>
<name>A0A445J7Q8_GLYSO</name>
<dbReference type="PANTHER" id="PTHR13683">
    <property type="entry name" value="ASPARTYL PROTEASES"/>
    <property type="match status" value="1"/>
</dbReference>
<dbReference type="InterPro" id="IPR001969">
    <property type="entry name" value="Aspartic_peptidase_AS"/>
</dbReference>
<dbReference type="GO" id="GO:0004190">
    <property type="term" value="F:aspartic-type endopeptidase activity"/>
    <property type="evidence" value="ECO:0007669"/>
    <property type="project" value="UniProtKB-KW"/>
</dbReference>
<feature type="chain" id="PRO_5019466019" description="Aspartic proteinase Asp1" evidence="11">
    <location>
        <begin position="24"/>
        <end position="431"/>
    </location>
</feature>
<keyword evidence="4" id="KW-0677">Repeat</keyword>
<keyword evidence="14" id="KW-1185">Reference proteome</keyword>
<accession>A0A445J7Q8</accession>
<dbReference type="InterPro" id="IPR032861">
    <property type="entry name" value="TAXi_N"/>
</dbReference>
<evidence type="ECO:0000256" key="9">
    <source>
        <dbReference type="PIRSR" id="PIRSR601461-1"/>
    </source>
</evidence>
<dbReference type="Proteomes" id="UP000289340">
    <property type="component" value="Chromosome 8"/>
</dbReference>
<dbReference type="Gene3D" id="2.40.70.10">
    <property type="entry name" value="Acid Proteases"/>
    <property type="match status" value="2"/>
</dbReference>
<dbReference type="PROSITE" id="PS51767">
    <property type="entry name" value="PEPTIDASE_A1"/>
    <property type="match status" value="1"/>
</dbReference>
<feature type="active site" evidence="9">
    <location>
        <position position="89"/>
    </location>
</feature>
<dbReference type="InterPro" id="IPR001461">
    <property type="entry name" value="Aspartic_peptidase_A1"/>
</dbReference>
<evidence type="ECO:0000256" key="1">
    <source>
        <dbReference type="ARBA" id="ARBA00007447"/>
    </source>
</evidence>
<evidence type="ECO:0000313" key="13">
    <source>
        <dbReference type="EMBL" id="RZB94506.1"/>
    </source>
</evidence>
<dbReference type="PANTHER" id="PTHR13683:SF829">
    <property type="entry name" value="EUKARYOTIC ASPARTYL PROTEASE FAMILY PROTEIN"/>
    <property type="match status" value="1"/>
</dbReference>
<dbReference type="SUPFAM" id="SSF50630">
    <property type="entry name" value="Acid proteases"/>
    <property type="match status" value="1"/>
</dbReference>
<dbReference type="FunFam" id="2.40.70.10:FF:000015">
    <property type="entry name" value="Aspartyl protease family protein"/>
    <property type="match status" value="1"/>
</dbReference>
<dbReference type="Pfam" id="PF14543">
    <property type="entry name" value="TAXi_N"/>
    <property type="match status" value="1"/>
</dbReference>
<dbReference type="Pfam" id="PF14541">
    <property type="entry name" value="TAXi_C"/>
    <property type="match status" value="1"/>
</dbReference>
<evidence type="ECO:0000256" key="11">
    <source>
        <dbReference type="SAM" id="SignalP"/>
    </source>
</evidence>
<dbReference type="InterPro" id="IPR032799">
    <property type="entry name" value="TAXi_C"/>
</dbReference>
<dbReference type="PROSITE" id="PS00141">
    <property type="entry name" value="ASP_PROTEASE"/>
    <property type="match status" value="1"/>
</dbReference>
<evidence type="ECO:0000256" key="2">
    <source>
        <dbReference type="ARBA" id="ARBA00022670"/>
    </source>
</evidence>